<accession>A0A162MA55</accession>
<gene>
    <name evidence="1" type="ORF">ISF_08952</name>
</gene>
<dbReference type="RefSeq" id="XP_018700284.1">
    <property type="nucleotide sequence ID" value="XM_018852555.1"/>
</dbReference>
<comment type="caution">
    <text evidence="1">The sequence shown here is derived from an EMBL/GenBank/DDBJ whole genome shotgun (WGS) entry which is preliminary data.</text>
</comment>
<dbReference type="Proteomes" id="UP000076744">
    <property type="component" value="Unassembled WGS sequence"/>
</dbReference>
<keyword evidence="2" id="KW-1185">Reference proteome</keyword>
<dbReference type="EMBL" id="AZHB01000038">
    <property type="protein sequence ID" value="OAA53220.1"/>
    <property type="molecule type" value="Genomic_DNA"/>
</dbReference>
<dbReference type="OrthoDB" id="5399926at2759"/>
<organism evidence="1 2">
    <name type="scientific">Cordyceps fumosorosea (strain ARSEF 2679)</name>
    <name type="common">Isaria fumosorosea</name>
    <dbReference type="NCBI Taxonomy" id="1081104"/>
    <lineage>
        <taxon>Eukaryota</taxon>
        <taxon>Fungi</taxon>
        <taxon>Dikarya</taxon>
        <taxon>Ascomycota</taxon>
        <taxon>Pezizomycotina</taxon>
        <taxon>Sordariomycetes</taxon>
        <taxon>Hypocreomycetidae</taxon>
        <taxon>Hypocreales</taxon>
        <taxon>Cordycipitaceae</taxon>
        <taxon>Cordyceps</taxon>
    </lineage>
</organism>
<proteinExistence type="predicted"/>
<evidence type="ECO:0000313" key="1">
    <source>
        <dbReference type="EMBL" id="OAA53220.1"/>
    </source>
</evidence>
<dbReference type="GeneID" id="30025244"/>
<name>A0A162MA55_CORFA</name>
<evidence type="ECO:0008006" key="3">
    <source>
        <dbReference type="Google" id="ProtNLM"/>
    </source>
</evidence>
<reference evidence="1 2" key="1">
    <citation type="journal article" date="2016" name="Genome Biol. Evol.">
        <title>Divergent and convergent evolution of fungal pathogenicity.</title>
        <authorList>
            <person name="Shang Y."/>
            <person name="Xiao G."/>
            <person name="Zheng P."/>
            <person name="Cen K."/>
            <person name="Zhan S."/>
            <person name="Wang C."/>
        </authorList>
    </citation>
    <scope>NUCLEOTIDE SEQUENCE [LARGE SCALE GENOMIC DNA]</scope>
    <source>
        <strain evidence="1 2">ARSEF 2679</strain>
    </source>
</reference>
<sequence>MVTAVILTHPPSQAEKNKVLSPHVQVQISGQESGANFFAMAVLLDPRSSAVAGGLLTEPTTGGVSQNDGSTMIFTFSNSSIIAAGTYKMRLDIYSVNDTDGAKLETQLEAGQISVTN</sequence>
<dbReference type="AlphaFoldDB" id="A0A162MA55"/>
<protein>
    <recommendedName>
        <fullName evidence="3">Velvet factor</fullName>
    </recommendedName>
</protein>
<evidence type="ECO:0000313" key="2">
    <source>
        <dbReference type="Proteomes" id="UP000076744"/>
    </source>
</evidence>